<proteinExistence type="predicted"/>
<dbReference type="Gene3D" id="1.10.510.10">
    <property type="entry name" value="Transferase(Phosphotransferase) domain 1"/>
    <property type="match status" value="1"/>
</dbReference>
<dbReference type="FunFam" id="3.30.200.20:FF:000433">
    <property type="entry name" value="Predicted protein"/>
    <property type="match status" value="1"/>
</dbReference>
<dbReference type="Gene3D" id="3.30.200.20">
    <property type="entry name" value="Phosphorylase Kinase, domain 1"/>
    <property type="match status" value="1"/>
</dbReference>
<evidence type="ECO:0000259" key="3">
    <source>
        <dbReference type="PROSITE" id="PS50011"/>
    </source>
</evidence>
<dbReference type="InterPro" id="IPR000719">
    <property type="entry name" value="Prot_kinase_dom"/>
</dbReference>
<dbReference type="InterPro" id="IPR051824">
    <property type="entry name" value="LRR_Rcpt-Like_S/T_Kinase"/>
</dbReference>
<dbReference type="GO" id="GO:0016020">
    <property type="term" value="C:membrane"/>
    <property type="evidence" value="ECO:0007669"/>
    <property type="project" value="UniProtKB-SubCell"/>
</dbReference>
<evidence type="ECO:0000313" key="5">
    <source>
        <dbReference type="Proteomes" id="UP001604277"/>
    </source>
</evidence>
<comment type="subcellular location">
    <subcellularLocation>
        <location evidence="1">Membrane</location>
        <topology evidence="1">Single-pass type I membrane protein</topology>
    </subcellularLocation>
</comment>
<evidence type="ECO:0000313" key="4">
    <source>
        <dbReference type="EMBL" id="KAL2477154.1"/>
    </source>
</evidence>
<keyword evidence="5" id="KW-1185">Reference proteome</keyword>
<organism evidence="4 5">
    <name type="scientific">Forsythia ovata</name>
    <dbReference type="NCBI Taxonomy" id="205694"/>
    <lineage>
        <taxon>Eukaryota</taxon>
        <taxon>Viridiplantae</taxon>
        <taxon>Streptophyta</taxon>
        <taxon>Embryophyta</taxon>
        <taxon>Tracheophyta</taxon>
        <taxon>Spermatophyta</taxon>
        <taxon>Magnoliopsida</taxon>
        <taxon>eudicotyledons</taxon>
        <taxon>Gunneridae</taxon>
        <taxon>Pentapetalae</taxon>
        <taxon>asterids</taxon>
        <taxon>lamiids</taxon>
        <taxon>Lamiales</taxon>
        <taxon>Oleaceae</taxon>
        <taxon>Forsythieae</taxon>
        <taxon>Forsythia</taxon>
    </lineage>
</organism>
<gene>
    <name evidence="4" type="ORF">Fot_46168</name>
</gene>
<feature type="domain" description="Protein kinase" evidence="3">
    <location>
        <begin position="73"/>
        <end position="360"/>
    </location>
</feature>
<protein>
    <submittedName>
        <fullName evidence="4">LRR receptor-like serine/threonine-protein kinase</fullName>
    </submittedName>
</protein>
<dbReference type="PANTHER" id="PTHR48006">
    <property type="entry name" value="LEUCINE-RICH REPEAT-CONTAINING PROTEIN DDB_G0281931-RELATED"/>
    <property type="match status" value="1"/>
</dbReference>
<dbReference type="EMBL" id="JBFOLJ010000014">
    <property type="protein sequence ID" value="KAL2477154.1"/>
    <property type="molecule type" value="Genomic_DNA"/>
</dbReference>
<dbReference type="Proteomes" id="UP001604277">
    <property type="component" value="Unassembled WGS sequence"/>
</dbReference>
<accession>A0ABD1QLP6</accession>
<dbReference type="AlphaFoldDB" id="A0ABD1QLP6"/>
<dbReference type="PANTHER" id="PTHR48006:SF50">
    <property type="entry name" value="OS03G0724300 PROTEIN"/>
    <property type="match status" value="1"/>
</dbReference>
<evidence type="ECO:0000256" key="1">
    <source>
        <dbReference type="ARBA" id="ARBA00004479"/>
    </source>
</evidence>
<dbReference type="InterPro" id="IPR001245">
    <property type="entry name" value="Ser-Thr/Tyr_kinase_cat_dom"/>
</dbReference>
<feature type="region of interest" description="Disordered" evidence="2">
    <location>
        <begin position="480"/>
        <end position="499"/>
    </location>
</feature>
<name>A0ABD1QLP6_9LAMI</name>
<evidence type="ECO:0000256" key="2">
    <source>
        <dbReference type="SAM" id="MobiDB-lite"/>
    </source>
</evidence>
<dbReference type="PROSITE" id="PS50011">
    <property type="entry name" value="PROTEIN_KINASE_DOM"/>
    <property type="match status" value="1"/>
</dbReference>
<reference evidence="5" key="1">
    <citation type="submission" date="2024-07" db="EMBL/GenBank/DDBJ databases">
        <title>Two chromosome-level genome assemblies of Korean endemic species Abeliophyllum distichum and Forsythia ovata (Oleaceae).</title>
        <authorList>
            <person name="Jang H."/>
        </authorList>
    </citation>
    <scope>NUCLEOTIDE SEQUENCE [LARGE SCALE GENOMIC DNA]</scope>
</reference>
<dbReference type="FunFam" id="1.10.510.10:FF:000448">
    <property type="entry name" value="Putative LRR receptor-like serine/threonine-protein kinase"/>
    <property type="match status" value="1"/>
</dbReference>
<sequence>MVRVYDNWERLVRATLLREELRQIAHEQSTSSISSFSSSISRSNSSLFDVDFENSIRGVLFTYQQICQATNDFGDKNLIKHGHSGDLFRGILDDGIQVVVKRIDLRSVKSEWYVSELEFFSKISHQRFVNLLGHCLTNEAKKFLVYRYFPNGDLSNSLFKKNIPDDDHFSLVSLDWITRLKIATEAAEGLAYLHDECSPPIVHRNVEASSILLDEKFEVKLGSLSEICLQRGGTRLKMITRLLRLPQTSKQRSSDVPNATCAYDVYCFGKVLLELVTGRLGIDRLDTVNLKKWLAETLPYISINNRNLVTKIMDPSLFVDEDHLEEVWAVAIVAKACLNPKPSKRPLMRSVLKSLENPLAVVRDNDRTREALTKTQEIGSMSLDKAAGITKDDRNTIVTKPNGVTERWDHKKVLDSNIYSINNTANGVKSYACQKLTIEISLLILYTHHWSEVTIDGIHSIVLLVANFFHLISTTDRKEGKPQALSRVSDSGGNVPGPSWLGPKRHDSACLIQKNGTRLAHWARGPHE</sequence>
<dbReference type="SUPFAM" id="SSF56112">
    <property type="entry name" value="Protein kinase-like (PK-like)"/>
    <property type="match status" value="1"/>
</dbReference>
<dbReference type="Pfam" id="PF07714">
    <property type="entry name" value="PK_Tyr_Ser-Thr"/>
    <property type="match status" value="1"/>
</dbReference>
<dbReference type="InterPro" id="IPR011009">
    <property type="entry name" value="Kinase-like_dom_sf"/>
</dbReference>
<comment type="caution">
    <text evidence="4">The sequence shown here is derived from an EMBL/GenBank/DDBJ whole genome shotgun (WGS) entry which is preliminary data.</text>
</comment>